<dbReference type="EMBL" id="CP086239">
    <property type="protein sequence ID" value="WAG62770.1"/>
    <property type="molecule type" value="Genomic_DNA"/>
</dbReference>
<sequence>MRKDDLIMELKDKINSIMELCGSDQQIIIRRFHIGKVNPIEVALLYKDGLVDQNIISRDILDPLMHQVNENLSTVELINEYVCDKYISMSKISIENDINIVAKNIKIGQTAIFIYGANSSIVADTAGSEHRSITEPMDEVGVRGPRDGFVENLQVNISLVKKSLKDRNLKIENLIVGRRSQKDIALLYVDDIVDKEILADIRNRLSLIDVDFIGSSGEISQYIEKYPYSIFPQAYVTQRPDAVQSNILEGKIAIIVDGTPFVITVPSLFIEFFQAAEDYYQGTIVSNFNRFIRIFATFVVVMLPSVYLTLIMYNSELIPIRFIIPIVQSRVGIGLSPFLEILSMQVVIEILREGGLRLPNKIAQTLSVVGGFIIGNAALQAKIVSPSTLVIVGVATIGTFIVPSYDMSISIRLLGFPLLFLVNYLGALGLIAGLYFLFVHLLSLDSFGVPYFPLDKYGDLKDMFIRAPLWKMNKRPESTPNNNPVRQTDFRNKFGGNKNEKSRK</sequence>
<dbReference type="Pfam" id="PF03323">
    <property type="entry name" value="GerA"/>
    <property type="match status" value="1"/>
</dbReference>
<feature type="transmembrane region" description="Helical" evidence="4">
    <location>
        <begin position="418"/>
        <end position="442"/>
    </location>
</feature>
<evidence type="ECO:0000256" key="3">
    <source>
        <dbReference type="SAM" id="MobiDB-lite"/>
    </source>
</evidence>
<dbReference type="Proteomes" id="UP001164733">
    <property type="component" value="Chromosome"/>
</dbReference>
<dbReference type="InterPro" id="IPR050768">
    <property type="entry name" value="UPF0353/GerABKA_families"/>
</dbReference>
<dbReference type="GO" id="GO:0016020">
    <property type="term" value="C:membrane"/>
    <property type="evidence" value="ECO:0007669"/>
    <property type="project" value="InterPro"/>
</dbReference>
<dbReference type="PIRSF" id="PIRSF005690">
    <property type="entry name" value="GerBA"/>
    <property type="match status" value="1"/>
</dbReference>
<feature type="region of interest" description="Disordered" evidence="3">
    <location>
        <begin position="475"/>
        <end position="504"/>
    </location>
</feature>
<comment type="similarity">
    <text evidence="1">Belongs to the GerABKA family.</text>
</comment>
<feature type="transmembrane region" description="Helical" evidence="4">
    <location>
        <begin position="387"/>
        <end position="406"/>
    </location>
</feature>
<evidence type="ECO:0000313" key="5">
    <source>
        <dbReference type="EMBL" id="WAG62770.1"/>
    </source>
</evidence>
<organism evidence="5 6">
    <name type="scientific">Clostridium estertheticum</name>
    <dbReference type="NCBI Taxonomy" id="238834"/>
    <lineage>
        <taxon>Bacteria</taxon>
        <taxon>Bacillati</taxon>
        <taxon>Bacillota</taxon>
        <taxon>Clostridia</taxon>
        <taxon>Eubacteriales</taxon>
        <taxon>Clostridiaceae</taxon>
        <taxon>Clostridium</taxon>
    </lineage>
</organism>
<proteinExistence type="inferred from homology"/>
<name>A0AA47I9C7_9CLOT</name>
<dbReference type="PANTHER" id="PTHR22550:SF16">
    <property type="entry name" value="SPORE GERMINATION PROTEIN"/>
    <property type="match status" value="1"/>
</dbReference>
<evidence type="ECO:0000313" key="6">
    <source>
        <dbReference type="Proteomes" id="UP001164733"/>
    </source>
</evidence>
<dbReference type="AlphaFoldDB" id="A0AA47I9C7"/>
<keyword evidence="4" id="KW-0812">Transmembrane</keyword>
<dbReference type="GO" id="GO:0009847">
    <property type="term" value="P:spore germination"/>
    <property type="evidence" value="ECO:0007669"/>
    <property type="project" value="InterPro"/>
</dbReference>
<dbReference type="InterPro" id="IPR004995">
    <property type="entry name" value="Spore_Ger"/>
</dbReference>
<reference evidence="5" key="1">
    <citation type="submission" date="2021-11" db="EMBL/GenBank/DDBJ databases">
        <title>Clostridia strains as spoilage organisms.</title>
        <authorList>
            <person name="Wambui J."/>
            <person name="Stevens M.J.A."/>
            <person name="Stephan R."/>
        </authorList>
    </citation>
    <scope>NUCLEOTIDE SEQUENCE</scope>
    <source>
        <strain evidence="5">CF009</strain>
    </source>
</reference>
<evidence type="ECO:0000256" key="2">
    <source>
        <dbReference type="ARBA" id="ARBA00023136"/>
    </source>
</evidence>
<protein>
    <submittedName>
        <fullName evidence="5">Spore germination protein</fullName>
    </submittedName>
</protein>
<keyword evidence="4" id="KW-1133">Transmembrane helix</keyword>
<gene>
    <name evidence="5" type="ORF">LL038_11265</name>
</gene>
<dbReference type="PANTHER" id="PTHR22550">
    <property type="entry name" value="SPORE GERMINATION PROTEIN"/>
    <property type="match status" value="1"/>
</dbReference>
<evidence type="ECO:0000256" key="1">
    <source>
        <dbReference type="ARBA" id="ARBA00005278"/>
    </source>
</evidence>
<evidence type="ECO:0000256" key="4">
    <source>
        <dbReference type="SAM" id="Phobius"/>
    </source>
</evidence>
<accession>A0AA47I9C7</accession>
<dbReference type="RefSeq" id="WP_253200309.1">
    <property type="nucleotide sequence ID" value="NZ_CP086239.1"/>
</dbReference>
<feature type="transmembrane region" description="Helical" evidence="4">
    <location>
        <begin position="291"/>
        <end position="313"/>
    </location>
</feature>
<keyword evidence="2 4" id="KW-0472">Membrane</keyword>